<feature type="compositionally biased region" description="Gly residues" evidence="7">
    <location>
        <begin position="29"/>
        <end position="39"/>
    </location>
</feature>
<proteinExistence type="predicted"/>
<keyword evidence="2 4" id="KW-0863">Zinc-finger</keyword>
<dbReference type="Proteomes" id="UP001224775">
    <property type="component" value="Unassembled WGS sequence"/>
</dbReference>
<dbReference type="Gene3D" id="1.25.40.20">
    <property type="entry name" value="Ankyrin repeat-containing domain"/>
    <property type="match status" value="1"/>
</dbReference>
<reference evidence="10" key="1">
    <citation type="submission" date="2023-06" db="EMBL/GenBank/DDBJ databases">
        <title>Survivors Of The Sea: Transcriptome response of Skeletonema marinoi to long-term dormancy.</title>
        <authorList>
            <person name="Pinder M.I.M."/>
            <person name="Kourtchenko O."/>
            <person name="Robertson E.K."/>
            <person name="Larsson T."/>
            <person name="Maumus F."/>
            <person name="Osuna-Cruz C.M."/>
            <person name="Vancaester E."/>
            <person name="Stenow R."/>
            <person name="Vandepoele K."/>
            <person name="Ploug H."/>
            <person name="Bruchert V."/>
            <person name="Godhe A."/>
            <person name="Topel M."/>
        </authorList>
    </citation>
    <scope>NUCLEOTIDE SEQUENCE</scope>
    <source>
        <strain evidence="10">R05AC</strain>
    </source>
</reference>
<dbReference type="InterPro" id="IPR036770">
    <property type="entry name" value="Ankyrin_rpt-contain_sf"/>
</dbReference>
<dbReference type="GO" id="GO:0008270">
    <property type="term" value="F:zinc ion binding"/>
    <property type="evidence" value="ECO:0007669"/>
    <property type="project" value="UniProtKB-KW"/>
</dbReference>
<dbReference type="PROSITE" id="PS50199">
    <property type="entry name" value="ZF_RANBP2_2"/>
    <property type="match status" value="1"/>
</dbReference>
<protein>
    <submittedName>
        <fullName evidence="10">Uncharacterized protein</fullName>
    </submittedName>
</protein>
<dbReference type="SUPFAM" id="SSF48403">
    <property type="entry name" value="Ankyrin repeat"/>
    <property type="match status" value="1"/>
</dbReference>
<feature type="compositionally biased region" description="Basic and acidic residues" evidence="7">
    <location>
        <begin position="445"/>
        <end position="487"/>
    </location>
</feature>
<evidence type="ECO:0000256" key="7">
    <source>
        <dbReference type="SAM" id="MobiDB-lite"/>
    </source>
</evidence>
<keyword evidence="1 5" id="KW-0479">Metal-binding</keyword>
<feature type="zinc finger region" description="C3H1-type" evidence="5">
    <location>
        <begin position="45"/>
        <end position="73"/>
    </location>
</feature>
<evidence type="ECO:0000313" key="10">
    <source>
        <dbReference type="EMBL" id="KAK1734992.1"/>
    </source>
</evidence>
<evidence type="ECO:0000256" key="1">
    <source>
        <dbReference type="ARBA" id="ARBA00022723"/>
    </source>
</evidence>
<feature type="compositionally biased region" description="Polar residues" evidence="7">
    <location>
        <begin position="610"/>
        <end position="620"/>
    </location>
</feature>
<dbReference type="InterPro" id="IPR000571">
    <property type="entry name" value="Znf_CCCH"/>
</dbReference>
<evidence type="ECO:0000256" key="4">
    <source>
        <dbReference type="PROSITE-ProRule" id="PRU00322"/>
    </source>
</evidence>
<dbReference type="InterPro" id="IPR027417">
    <property type="entry name" value="P-loop_NTPase"/>
</dbReference>
<dbReference type="SUPFAM" id="SSF52540">
    <property type="entry name" value="P-loop containing nucleoside triphosphate hydrolases"/>
    <property type="match status" value="2"/>
</dbReference>
<keyword evidence="11" id="KW-1185">Reference proteome</keyword>
<evidence type="ECO:0000256" key="5">
    <source>
        <dbReference type="PROSITE-ProRule" id="PRU00723"/>
    </source>
</evidence>
<feature type="coiled-coil region" evidence="6">
    <location>
        <begin position="710"/>
        <end position="737"/>
    </location>
</feature>
<feature type="domain" description="RanBP2-type" evidence="9">
    <location>
        <begin position="387"/>
        <end position="416"/>
    </location>
</feature>
<feature type="region of interest" description="Disordered" evidence="7">
    <location>
        <begin position="438"/>
        <end position="487"/>
    </location>
</feature>
<evidence type="ECO:0000256" key="3">
    <source>
        <dbReference type="ARBA" id="ARBA00022833"/>
    </source>
</evidence>
<accession>A0AAD8XWY4</accession>
<feature type="compositionally biased region" description="Low complexity" evidence="7">
    <location>
        <begin position="155"/>
        <end position="164"/>
    </location>
</feature>
<evidence type="ECO:0000259" key="8">
    <source>
        <dbReference type="PROSITE" id="PS50103"/>
    </source>
</evidence>
<dbReference type="InterPro" id="IPR001876">
    <property type="entry name" value="Znf_RanBP2"/>
</dbReference>
<dbReference type="Gene3D" id="3.40.50.300">
    <property type="entry name" value="P-loop containing nucleotide triphosphate hydrolases"/>
    <property type="match status" value="2"/>
</dbReference>
<feature type="region of interest" description="Disordered" evidence="7">
    <location>
        <begin position="895"/>
        <end position="916"/>
    </location>
</feature>
<evidence type="ECO:0000256" key="2">
    <source>
        <dbReference type="ARBA" id="ARBA00022771"/>
    </source>
</evidence>
<keyword evidence="6" id="KW-0175">Coiled coil</keyword>
<feature type="compositionally biased region" description="Basic and acidic residues" evidence="7">
    <location>
        <begin position="539"/>
        <end position="551"/>
    </location>
</feature>
<dbReference type="SMART" id="SM00547">
    <property type="entry name" value="ZnF_RBZ"/>
    <property type="match status" value="1"/>
</dbReference>
<sequence>MSPAPQSAEPIRHQGTIMAASKGQPRQASGGGRGRGVGSGSSSFQANKRRCKFFFSNKGCRRGSDCRYSHESDENELDAAQASTSTSANNDASCSTVLISASENESDDEITHEKQQARHCTKKALQDMTRGGRSSHENGRRSPQDRNDKNSRPASSETFTSISASSLSTNNTQYVQVTEQDTNVIILEGLQSQVQVAMKQLAVLQTHANLLQASLLQISEQVNSASSSIIMNRSSMNKHDSSIMGRDERVGGSHFTDMVVDYEDRDPVEEPAEFGRSKNRGGRSNCTESVIVSTMNDGSGGEQSTYEMVQPVNIDEGRYTIAAAGGAEMRGEQVEKVETQRGQEDEDKLAHRPKREDMHSPVACRLMPDLDILPPFGGQENDIVHHKDSEWVCSTCTLINQKPSLTCVACGSRADGEEEDEFPPLSASRSTINGNAAAAMPQELRPAEATKRQEEKARKKREKSERKKAESARKKEEERVAAEAEKKRQLEMKCERQALMAKHEVAQKKGDERAAAEAEKQRQLEGNCEKQAIMEKHEAVAEQRIQRKEAPKSSLDVSSTPFIPFSTGQGKVANGPSPSRQVVATNKIGEEVSAVTKQMQKLEQSEQKMQHSNVARSSPSRKLATNCKSTNMNMNVLLSAKNEEPLAEDQLSFYIKSKPRTGASASFWAVSPIFDMLQNKSTAENGRKLLVLETDVRKCWEEYSKIVAQRSSLEMGLQAEENNIKKSEDEIAELERKMSSKWTISMKNMFGGRNVEKALEEEEKMMDEELSKQLAALKSAKIGGNESELSSLLSMDMDIPAEDAPATLEELIDKCSSLLTCSPSQYVSWLHSEGIETIDDLWLGVIEQVEKFIEGDGDGDGRVGISSESEDAFTANVLKAMSAGDSANRFTLPKRKELTKEEKEKLEQREREKRAKSNIELQKGQMTDLEIPIVMKMNQLQKLREDISYVKGKGTKEDDNFHIDRSRDDRGFTFLMIAAQNNDFLTAKTCFELGADAYAKSPEGLTAIDFSFFFEHKRVTNLILQKGGRLPQKQSEAWNSLQMMAPQSADSSRSWDDALKVAESAVLPAETLMESPEECETDEDKRMHIMTSQASSSMDFTCFESRLIDSDINPDQVQCVVLLEQKVYNWCMSADPTTRSNFIDVLEGLKPPSVRRPGVNATKIHRRAMVGTTTTFEVLASRFEDISKENDAERNQVVLFSPFVSGEVEGVTSIGVLAWAVVPDSEASLYKTLVANTDIWTTATMALYILNVDHGDLDRISYRGFSAKKRIVHSEEQVNKAIFRTSQAEANDNEGILASERLDMSSLVSGGAGTGKTLLMIRKVASEEPSRHVLVVTRLPRLVDVIKTSVEEKRSGSVENLSFTTYDDLVQLLARRVVPDDDSHCESFVQFNRVRFDCDDSNISFLREFIDDFLNSKERKEMKSHEIEPLTLWHAIIVIKSNSNCARTKQPLSLDDYLSLPISFGLTKTQRKLCYDLFLKYEEWRHNGHYWDEMERVLYVLTHGPTVFRDDKFIPWAARVNKFGEMDLLDDEGAPLYPFFYDVVCADEAQDFVSTAALICSYSFYDDDVESNHFCISSCYFHAQTEIDLLLFTKMSADSCTEPGHRAGGEKHTRALVRNPMTRELALIDGELPKTMMIKKIRDLADASIFQGGNIVFVAPDEKVHELRLQFQALEIHNDVFGVREAKGLEFDACALLGFFGHFDELGSNDEWQNVLRWLSSSSNTTKTSSTGEKVDGLMLTDCDYRLSAPNVSDEAMMLYTALTRARNHLYLIELESAGKGKQQSNPLPQFAFRRLKDLGLVKPVSFIKEGHVEEITPAQHKARGVLYVTQALNMSRNMEPFSNVKDKFMEAMSRL</sequence>
<feature type="compositionally biased region" description="Basic and acidic residues" evidence="7">
    <location>
        <begin position="134"/>
        <end position="151"/>
    </location>
</feature>
<feature type="region of interest" description="Disordered" evidence="7">
    <location>
        <begin position="539"/>
        <end position="579"/>
    </location>
</feature>
<evidence type="ECO:0000256" key="6">
    <source>
        <dbReference type="SAM" id="Coils"/>
    </source>
</evidence>
<feature type="region of interest" description="Disordered" evidence="7">
    <location>
        <begin position="1"/>
        <end position="45"/>
    </location>
</feature>
<feature type="region of interest" description="Disordered" evidence="7">
    <location>
        <begin position="103"/>
        <end position="164"/>
    </location>
</feature>
<feature type="domain" description="C3H1-type" evidence="8">
    <location>
        <begin position="45"/>
        <end position="73"/>
    </location>
</feature>
<evidence type="ECO:0000259" key="9">
    <source>
        <dbReference type="PROSITE" id="PS50199"/>
    </source>
</evidence>
<organism evidence="10 11">
    <name type="scientific">Skeletonema marinoi</name>
    <dbReference type="NCBI Taxonomy" id="267567"/>
    <lineage>
        <taxon>Eukaryota</taxon>
        <taxon>Sar</taxon>
        <taxon>Stramenopiles</taxon>
        <taxon>Ochrophyta</taxon>
        <taxon>Bacillariophyta</taxon>
        <taxon>Coscinodiscophyceae</taxon>
        <taxon>Thalassiosirophycidae</taxon>
        <taxon>Thalassiosirales</taxon>
        <taxon>Skeletonemataceae</taxon>
        <taxon>Skeletonema</taxon>
        <taxon>Skeletonema marinoi-dohrnii complex</taxon>
    </lineage>
</organism>
<dbReference type="EMBL" id="JATAAI010000036">
    <property type="protein sequence ID" value="KAK1734992.1"/>
    <property type="molecule type" value="Genomic_DNA"/>
</dbReference>
<comment type="caution">
    <text evidence="10">The sequence shown here is derived from an EMBL/GenBank/DDBJ whole genome shotgun (WGS) entry which is preliminary data.</text>
</comment>
<name>A0AAD8XWY4_9STRA</name>
<feature type="region of interest" description="Disordered" evidence="7">
    <location>
        <begin position="330"/>
        <end position="358"/>
    </location>
</feature>
<dbReference type="PROSITE" id="PS01358">
    <property type="entry name" value="ZF_RANBP2_1"/>
    <property type="match status" value="1"/>
</dbReference>
<evidence type="ECO:0000313" key="11">
    <source>
        <dbReference type="Proteomes" id="UP001224775"/>
    </source>
</evidence>
<dbReference type="PROSITE" id="PS50103">
    <property type="entry name" value="ZF_C3H1"/>
    <property type="match status" value="1"/>
</dbReference>
<feature type="compositionally biased region" description="Polar residues" evidence="7">
    <location>
        <begin position="555"/>
        <end position="569"/>
    </location>
</feature>
<feature type="region of interest" description="Disordered" evidence="7">
    <location>
        <begin position="606"/>
        <end position="626"/>
    </location>
</feature>
<feature type="region of interest" description="Disordered" evidence="7">
    <location>
        <begin position="504"/>
        <end position="523"/>
    </location>
</feature>
<gene>
    <name evidence="10" type="ORF">QTG54_014452</name>
</gene>
<keyword evidence="3 5" id="KW-0862">Zinc</keyword>